<dbReference type="GO" id="GO:0005739">
    <property type="term" value="C:mitochondrion"/>
    <property type="evidence" value="ECO:0007669"/>
    <property type="project" value="TreeGrafter"/>
</dbReference>
<name>A0A6C0KHN1_9ZZZZ</name>
<dbReference type="PROSITE" id="PS51324">
    <property type="entry name" value="ERV_ALR"/>
    <property type="match status" value="1"/>
</dbReference>
<dbReference type="GO" id="GO:0016971">
    <property type="term" value="F:flavin-dependent sulfhydryl oxidase activity"/>
    <property type="evidence" value="ECO:0007669"/>
    <property type="project" value="InterPro"/>
</dbReference>
<dbReference type="GO" id="GO:0050660">
    <property type="term" value="F:flavin adenine dinucleotide binding"/>
    <property type="evidence" value="ECO:0007669"/>
    <property type="project" value="TreeGrafter"/>
</dbReference>
<dbReference type="EMBL" id="MN740890">
    <property type="protein sequence ID" value="QHU16833.1"/>
    <property type="molecule type" value="Genomic_DNA"/>
</dbReference>
<evidence type="ECO:0000256" key="5">
    <source>
        <dbReference type="ARBA" id="ARBA00023002"/>
    </source>
</evidence>
<dbReference type="Pfam" id="PF04777">
    <property type="entry name" value="Evr1_Alr"/>
    <property type="match status" value="1"/>
</dbReference>
<comment type="cofactor">
    <cofactor evidence="1">
        <name>FAD</name>
        <dbReference type="ChEBI" id="CHEBI:57692"/>
    </cofactor>
</comment>
<feature type="domain" description="ERV/ALR sulfhydryl oxidase" evidence="7">
    <location>
        <begin position="57"/>
        <end position="158"/>
    </location>
</feature>
<dbReference type="InterPro" id="IPR039799">
    <property type="entry name" value="ALR/ERV"/>
</dbReference>
<evidence type="ECO:0000256" key="2">
    <source>
        <dbReference type="ARBA" id="ARBA00012512"/>
    </source>
</evidence>
<protein>
    <recommendedName>
        <fullName evidence="2">thiol oxidase</fullName>
        <ecNumber evidence="2">1.8.3.2</ecNumber>
    </recommendedName>
</protein>
<evidence type="ECO:0000256" key="3">
    <source>
        <dbReference type="ARBA" id="ARBA00022630"/>
    </source>
</evidence>
<keyword evidence="6" id="KW-1015">Disulfide bond</keyword>
<dbReference type="PANTHER" id="PTHR12645">
    <property type="entry name" value="ALR/ERV"/>
    <property type="match status" value="1"/>
</dbReference>
<evidence type="ECO:0000256" key="1">
    <source>
        <dbReference type="ARBA" id="ARBA00001974"/>
    </source>
</evidence>
<organism evidence="8">
    <name type="scientific">viral metagenome</name>
    <dbReference type="NCBI Taxonomy" id="1070528"/>
    <lineage>
        <taxon>unclassified sequences</taxon>
        <taxon>metagenomes</taxon>
        <taxon>organismal metagenomes</taxon>
    </lineage>
</organism>
<sequence length="210" mass="25176">MNKMNFTVYNKNDKNSVYSQPNINTGQLLSFRQVLRQYNPNVNKQSTPEVVEKKDETQPKKMKWGEPTWFLFHTLACKVKEEDFPKVRSELLGNIYNICSNLPCPVCAEHAVEYMRKINFNSIQTKRQLIDLLFNFHNEVNKKKGFPLFKYEDLDEKYSKAVTKNIIFNFMIHYQDKHKSIHMISNDLYRARQVIVLKEWFNKNFKYFEP</sequence>
<keyword evidence="4" id="KW-0274">FAD</keyword>
<evidence type="ECO:0000259" key="7">
    <source>
        <dbReference type="PROSITE" id="PS51324"/>
    </source>
</evidence>
<evidence type="ECO:0000256" key="4">
    <source>
        <dbReference type="ARBA" id="ARBA00022827"/>
    </source>
</evidence>
<proteinExistence type="predicted"/>
<dbReference type="AlphaFoldDB" id="A0A6C0KHN1"/>
<dbReference type="InterPro" id="IPR036774">
    <property type="entry name" value="ERV/ALR_sulphydryl_oxid_sf"/>
</dbReference>
<keyword evidence="3" id="KW-0285">Flavoprotein</keyword>
<accession>A0A6C0KHN1</accession>
<dbReference type="SUPFAM" id="SSF69000">
    <property type="entry name" value="FAD-dependent thiol oxidase"/>
    <property type="match status" value="1"/>
</dbReference>
<evidence type="ECO:0000313" key="8">
    <source>
        <dbReference type="EMBL" id="QHU16833.1"/>
    </source>
</evidence>
<keyword evidence="5" id="KW-0560">Oxidoreductase</keyword>
<dbReference type="EC" id="1.8.3.2" evidence="2"/>
<evidence type="ECO:0000256" key="6">
    <source>
        <dbReference type="ARBA" id="ARBA00023157"/>
    </source>
</evidence>
<dbReference type="PANTHER" id="PTHR12645:SF0">
    <property type="entry name" value="FAD-LINKED SULFHYDRYL OXIDASE ALR"/>
    <property type="match status" value="1"/>
</dbReference>
<dbReference type="InterPro" id="IPR017905">
    <property type="entry name" value="ERV/ALR_sulphydryl_oxidase"/>
</dbReference>
<reference evidence="8" key="1">
    <citation type="journal article" date="2020" name="Nature">
        <title>Giant virus diversity and host interactions through global metagenomics.</title>
        <authorList>
            <person name="Schulz F."/>
            <person name="Roux S."/>
            <person name="Paez-Espino D."/>
            <person name="Jungbluth S."/>
            <person name="Walsh D.A."/>
            <person name="Denef V.J."/>
            <person name="McMahon K.D."/>
            <person name="Konstantinidis K.T."/>
            <person name="Eloe-Fadrosh E.A."/>
            <person name="Kyrpides N.C."/>
            <person name="Woyke T."/>
        </authorList>
    </citation>
    <scope>NUCLEOTIDE SEQUENCE</scope>
    <source>
        <strain evidence="8">GVMAG-S-3300012000-53</strain>
    </source>
</reference>
<dbReference type="Gene3D" id="1.20.120.310">
    <property type="entry name" value="ERV/ALR sulfhydryl oxidase domain"/>
    <property type="match status" value="1"/>
</dbReference>